<name>A0A3L6NI31_FUSOX</name>
<proteinExistence type="predicted"/>
<gene>
    <name evidence="1" type="ORF">BFJ65_g8164</name>
</gene>
<evidence type="ECO:0000313" key="1">
    <source>
        <dbReference type="EMBL" id="RKK17840.1"/>
    </source>
</evidence>
<organism evidence="1 2">
    <name type="scientific">Fusarium oxysporum f. sp. cepae</name>
    <dbReference type="NCBI Taxonomy" id="396571"/>
    <lineage>
        <taxon>Eukaryota</taxon>
        <taxon>Fungi</taxon>
        <taxon>Dikarya</taxon>
        <taxon>Ascomycota</taxon>
        <taxon>Pezizomycotina</taxon>
        <taxon>Sordariomycetes</taxon>
        <taxon>Hypocreomycetidae</taxon>
        <taxon>Hypocreales</taxon>
        <taxon>Nectriaceae</taxon>
        <taxon>Fusarium</taxon>
        <taxon>Fusarium oxysporum species complex</taxon>
    </lineage>
</organism>
<dbReference type="AlphaFoldDB" id="A0A3L6NI31"/>
<sequence length="50" mass="5186">MGGLDDLLVIPAVPERYVAQVNLMAAESVAVETCSANTEPTVIPSTISVL</sequence>
<evidence type="ECO:0000313" key="2">
    <source>
        <dbReference type="Proteomes" id="UP000270866"/>
    </source>
</evidence>
<dbReference type="EMBL" id="MRCU01000005">
    <property type="protein sequence ID" value="RKK17840.1"/>
    <property type="molecule type" value="Genomic_DNA"/>
</dbReference>
<protein>
    <submittedName>
        <fullName evidence="1">Uncharacterized protein</fullName>
    </submittedName>
</protein>
<comment type="caution">
    <text evidence="1">The sequence shown here is derived from an EMBL/GenBank/DDBJ whole genome shotgun (WGS) entry which is preliminary data.</text>
</comment>
<accession>A0A3L6NI31</accession>
<dbReference type="Proteomes" id="UP000270866">
    <property type="component" value="Unassembled WGS sequence"/>
</dbReference>
<reference evidence="1 2" key="1">
    <citation type="journal article" date="2018" name="Sci. Rep.">
        <title>Characterisation of pathogen-specific regions and novel effector candidates in Fusarium oxysporum f. sp. cepae.</title>
        <authorList>
            <person name="Armitage A.D."/>
            <person name="Taylor A."/>
            <person name="Sobczyk M.K."/>
            <person name="Baxter L."/>
            <person name="Greenfield B.P."/>
            <person name="Bates H.J."/>
            <person name="Wilson F."/>
            <person name="Jackson A.C."/>
            <person name="Ott S."/>
            <person name="Harrison R.J."/>
            <person name="Clarkson J.P."/>
        </authorList>
    </citation>
    <scope>NUCLEOTIDE SEQUENCE [LARGE SCALE GENOMIC DNA]</scope>
    <source>
        <strain evidence="1 2">FoC_Fus2</strain>
    </source>
</reference>